<dbReference type="Ensembl" id="ENSSMAT00000060356.1">
    <property type="protein sequence ID" value="ENSSMAP00000064527.1"/>
    <property type="gene ID" value="ENSSMAG00000031824.1"/>
</dbReference>
<evidence type="ECO:0000313" key="8">
    <source>
        <dbReference type="Proteomes" id="UP000694558"/>
    </source>
</evidence>
<feature type="transmembrane region" description="Helical" evidence="6">
    <location>
        <begin position="52"/>
        <end position="76"/>
    </location>
</feature>
<comment type="subcellular location">
    <subcellularLocation>
        <location evidence="1">Membrane</location>
    </subcellularLocation>
</comment>
<keyword evidence="5 6" id="KW-0472">Membrane</keyword>
<name>A0A8D3DYB8_SCOMX</name>
<organism evidence="7 8">
    <name type="scientific">Scophthalmus maximus</name>
    <name type="common">Turbot</name>
    <name type="synonym">Psetta maxima</name>
    <dbReference type="NCBI Taxonomy" id="52904"/>
    <lineage>
        <taxon>Eukaryota</taxon>
        <taxon>Metazoa</taxon>
        <taxon>Chordata</taxon>
        <taxon>Craniata</taxon>
        <taxon>Vertebrata</taxon>
        <taxon>Euteleostomi</taxon>
        <taxon>Actinopterygii</taxon>
        <taxon>Neopterygii</taxon>
        <taxon>Teleostei</taxon>
        <taxon>Neoteleostei</taxon>
        <taxon>Acanthomorphata</taxon>
        <taxon>Carangaria</taxon>
        <taxon>Pleuronectiformes</taxon>
        <taxon>Pleuronectoidei</taxon>
        <taxon>Scophthalmidae</taxon>
        <taxon>Scophthalmus</taxon>
    </lineage>
</organism>
<feature type="transmembrane region" description="Helical" evidence="6">
    <location>
        <begin position="97"/>
        <end position="120"/>
    </location>
</feature>
<evidence type="ECO:0000256" key="2">
    <source>
        <dbReference type="ARBA" id="ARBA00006843"/>
    </source>
</evidence>
<evidence type="ECO:0000256" key="4">
    <source>
        <dbReference type="ARBA" id="ARBA00022989"/>
    </source>
</evidence>
<dbReference type="GO" id="GO:0005886">
    <property type="term" value="C:plasma membrane"/>
    <property type="evidence" value="ECO:0007669"/>
    <property type="project" value="TreeGrafter"/>
</dbReference>
<dbReference type="InterPro" id="IPR007593">
    <property type="entry name" value="CD225/Dispanin_fam"/>
</dbReference>
<evidence type="ECO:0000313" key="7">
    <source>
        <dbReference type="Ensembl" id="ENSSMAP00000064527.1"/>
    </source>
</evidence>
<dbReference type="AlphaFoldDB" id="A0A8D3DYB8"/>
<gene>
    <name evidence="7" type="primary">LOC118300291</name>
</gene>
<evidence type="ECO:0000256" key="6">
    <source>
        <dbReference type="SAM" id="Phobius"/>
    </source>
</evidence>
<reference evidence="7" key="1">
    <citation type="submission" date="2023-05" db="EMBL/GenBank/DDBJ databases">
        <title>High-quality long-read genome of Scophthalmus maximus.</title>
        <authorList>
            <person name="Lien S."/>
            <person name="Martinez P."/>
        </authorList>
    </citation>
    <scope>NUCLEOTIDE SEQUENCE [LARGE SCALE GENOMIC DNA]</scope>
</reference>
<reference evidence="7" key="2">
    <citation type="submission" date="2025-08" db="UniProtKB">
        <authorList>
            <consortium name="Ensembl"/>
        </authorList>
    </citation>
    <scope>IDENTIFICATION</scope>
</reference>
<sequence length="137" mass="14962">MVPEYYPEGTVPLQEGKYNGFPGEPGQFGPSGPAVVGHTTVNITNEPVKDHFVWSLINCMHLNVCCLGLVALIFSVKARDRKMVGDIEGARHHGCTAFGLNTANTVLVVILVIILIVLYYNNPMMSGMIAGIFWSRL</sequence>
<keyword evidence="3 6" id="KW-0812">Transmembrane</keyword>
<dbReference type="InterPro" id="IPR051517">
    <property type="entry name" value="IFITM_antiviral_protein"/>
</dbReference>
<dbReference type="Proteomes" id="UP000694558">
    <property type="component" value="Chromosome 4"/>
</dbReference>
<evidence type="ECO:0000256" key="5">
    <source>
        <dbReference type="ARBA" id="ARBA00023136"/>
    </source>
</evidence>
<dbReference type="PANTHER" id="PTHR13999">
    <property type="entry name" value="INTERFERON INDUCIBLE TRANSMEMBRANE PROTEIN"/>
    <property type="match status" value="1"/>
</dbReference>
<dbReference type="Pfam" id="PF04505">
    <property type="entry name" value="CD225"/>
    <property type="match status" value="1"/>
</dbReference>
<dbReference type="GeneTree" id="ENSGT00950000182857"/>
<proteinExistence type="inferred from homology"/>
<keyword evidence="4 6" id="KW-1133">Transmembrane helix</keyword>
<accession>A0A8D3DYB8</accession>
<protein>
    <submittedName>
        <fullName evidence="7">Uncharacterized protein</fullName>
    </submittedName>
</protein>
<comment type="similarity">
    <text evidence="2">Belongs to the CD225/Dispanin family.</text>
</comment>
<evidence type="ECO:0000256" key="1">
    <source>
        <dbReference type="ARBA" id="ARBA00004370"/>
    </source>
</evidence>
<evidence type="ECO:0000256" key="3">
    <source>
        <dbReference type="ARBA" id="ARBA00022692"/>
    </source>
</evidence>